<dbReference type="RefSeq" id="WP_149502133.1">
    <property type="nucleotide sequence ID" value="NZ_CP035708.1"/>
</dbReference>
<dbReference type="GO" id="GO:1904047">
    <property type="term" value="F:S-adenosyl-L-methionine binding"/>
    <property type="evidence" value="ECO:0007669"/>
    <property type="project" value="UniProtKB-UniRule"/>
</dbReference>
<evidence type="ECO:0000256" key="7">
    <source>
        <dbReference type="ARBA" id="ARBA00023014"/>
    </source>
</evidence>
<keyword evidence="2 9" id="KW-0949">S-adenosyl-L-methionine</keyword>
<comment type="cofactor">
    <cofactor evidence="9">
        <name>[4Fe-4S] cluster</name>
        <dbReference type="ChEBI" id="CHEBI:49883"/>
    </cofactor>
    <text evidence="9">Binds 1 [4Fe-4S] cluster. The cluster is coordinated with 3 cysteines and an exchangeable S-adenosyl-L-methionine.</text>
</comment>
<evidence type="ECO:0000256" key="2">
    <source>
        <dbReference type="ARBA" id="ARBA00022691"/>
    </source>
</evidence>
<organism evidence="12 13">
    <name type="scientific">Sphaerotilus sulfidivorans</name>
    <dbReference type="NCBI Taxonomy" id="639200"/>
    <lineage>
        <taxon>Bacteria</taxon>
        <taxon>Pseudomonadati</taxon>
        <taxon>Pseudomonadota</taxon>
        <taxon>Betaproteobacteria</taxon>
        <taxon>Burkholderiales</taxon>
        <taxon>Sphaerotilaceae</taxon>
        <taxon>Sphaerotilus</taxon>
    </lineage>
</organism>
<feature type="binding site" evidence="9">
    <location>
        <begin position="48"/>
        <end position="50"/>
    </location>
    <ligand>
        <name>S-adenosyl-L-methionine</name>
        <dbReference type="ChEBI" id="CHEBI:59789"/>
    </ligand>
</feature>
<feature type="binding site" evidence="9">
    <location>
        <position position="46"/>
    </location>
    <ligand>
        <name>[4Fe-4S] cluster</name>
        <dbReference type="ChEBI" id="CHEBI:49883"/>
        <note>4Fe-4S-S-AdoMet</note>
    </ligand>
</feature>
<comment type="catalytic activity">
    <reaction evidence="9">
        <text>6-carboxy-5,6,7,8-tetrahydropterin + H(+) = 7-carboxy-7-carbaguanine + NH4(+)</text>
        <dbReference type="Rhea" id="RHEA:27974"/>
        <dbReference type="ChEBI" id="CHEBI:15378"/>
        <dbReference type="ChEBI" id="CHEBI:28938"/>
        <dbReference type="ChEBI" id="CHEBI:61032"/>
        <dbReference type="ChEBI" id="CHEBI:61036"/>
        <dbReference type="EC" id="4.3.99.3"/>
    </reaction>
</comment>
<dbReference type="SFLD" id="SFLDS00029">
    <property type="entry name" value="Radical_SAM"/>
    <property type="match status" value="1"/>
</dbReference>
<evidence type="ECO:0000313" key="12">
    <source>
        <dbReference type="EMBL" id="QEM99417.1"/>
    </source>
</evidence>
<dbReference type="PIRSF" id="PIRSF000370">
    <property type="entry name" value="QueE"/>
    <property type="match status" value="1"/>
</dbReference>
<evidence type="ECO:0000256" key="3">
    <source>
        <dbReference type="ARBA" id="ARBA00022723"/>
    </source>
</evidence>
<feature type="binding site" evidence="9">
    <location>
        <position position="27"/>
    </location>
    <ligand>
        <name>substrate</name>
    </ligand>
</feature>
<dbReference type="SUPFAM" id="SSF102114">
    <property type="entry name" value="Radical SAM enzymes"/>
    <property type="match status" value="1"/>
</dbReference>
<dbReference type="EMBL" id="JBEPLS010000009">
    <property type="protein sequence ID" value="MET3604761.1"/>
    <property type="molecule type" value="Genomic_DNA"/>
</dbReference>
<reference evidence="12 13" key="1">
    <citation type="submission" date="2019-02" db="EMBL/GenBank/DDBJ databases">
        <title>Complete Genome Sequence and Methylome Analysis of Sphaerotilus natans subsp. sulfidivorans D-507.</title>
        <authorList>
            <person name="Fomenkov A."/>
            <person name="Gridneva E."/>
            <person name="Smolyakov D."/>
            <person name="Dubinina G."/>
            <person name="Vincze T."/>
            <person name="Grabovich M."/>
            <person name="Roberts R.J."/>
        </authorList>
    </citation>
    <scope>NUCLEOTIDE SEQUENCE [LARGE SCALE GENOMIC DNA]</scope>
    <source>
        <strain evidence="12 13">D-507</strain>
    </source>
</reference>
<feature type="binding site" evidence="9">
    <location>
        <position position="51"/>
    </location>
    <ligand>
        <name>Mg(2+)</name>
        <dbReference type="ChEBI" id="CHEBI:18420"/>
    </ligand>
</feature>
<feature type="binding site" evidence="9">
    <location>
        <position position="49"/>
    </location>
    <ligand>
        <name>[4Fe-4S] cluster</name>
        <dbReference type="ChEBI" id="CHEBI:49883"/>
        <note>4Fe-4S-S-AdoMet</note>
    </ligand>
</feature>
<comment type="cofactor">
    <cofactor evidence="9">
        <name>S-adenosyl-L-methionine</name>
        <dbReference type="ChEBI" id="CHEBI:59789"/>
    </cofactor>
    <text evidence="9">Binds 1 S-adenosyl-L-methionine per subunit.</text>
</comment>
<accession>A0A5C1PVI7</accession>
<feature type="domain" description="Radical SAM core" evidence="10">
    <location>
        <begin position="18"/>
        <end position="214"/>
    </location>
</feature>
<dbReference type="HAMAP" id="MF_00917">
    <property type="entry name" value="QueE"/>
    <property type="match status" value="1"/>
</dbReference>
<dbReference type="KEGG" id="snn:EWH46_00620"/>
<feature type="binding site" evidence="9">
    <location>
        <position position="31"/>
    </location>
    <ligand>
        <name>[4Fe-4S] cluster</name>
        <dbReference type="ChEBI" id="CHEBI:49883"/>
        <note>4Fe-4S-S-AdoMet</note>
    </ligand>
</feature>
<dbReference type="InterPro" id="IPR058240">
    <property type="entry name" value="rSAM_sf"/>
</dbReference>
<dbReference type="AlphaFoldDB" id="A0A5C1PVI7"/>
<feature type="binding site" evidence="9">
    <location>
        <position position="96"/>
    </location>
    <ligand>
        <name>S-adenosyl-L-methionine</name>
        <dbReference type="ChEBI" id="CHEBI:59789"/>
    </ligand>
</feature>
<dbReference type="InterPro" id="IPR030977">
    <property type="entry name" value="QueE_Cx14CxxC"/>
</dbReference>
<dbReference type="GO" id="GO:0051539">
    <property type="term" value="F:4 iron, 4 sulfur cluster binding"/>
    <property type="evidence" value="ECO:0007669"/>
    <property type="project" value="UniProtKB-UniRule"/>
</dbReference>
<dbReference type="GO" id="GO:0000287">
    <property type="term" value="F:magnesium ion binding"/>
    <property type="evidence" value="ECO:0007669"/>
    <property type="project" value="UniProtKB-UniRule"/>
</dbReference>
<keyword evidence="3 9" id="KW-0479">Metal-binding</keyword>
<feature type="binding site" evidence="9">
    <location>
        <position position="94"/>
    </location>
    <ligand>
        <name>substrate</name>
    </ligand>
</feature>
<keyword evidence="8 9" id="KW-0456">Lyase</keyword>
<dbReference type="UniPathway" id="UPA00391"/>
<keyword evidence="14" id="KW-1185">Reference proteome</keyword>
<comment type="subunit">
    <text evidence="9">Homodimer.</text>
</comment>
<evidence type="ECO:0000313" key="11">
    <source>
        <dbReference type="EMBL" id="MET3604761.1"/>
    </source>
</evidence>
<comment type="caution">
    <text evidence="9">Lacks conserved residue(s) required for the propagation of feature annotation.</text>
</comment>
<comment type="cofactor">
    <cofactor evidence="9">
        <name>Mg(2+)</name>
        <dbReference type="ChEBI" id="CHEBI:18420"/>
    </cofactor>
</comment>
<dbReference type="EMBL" id="CP035708">
    <property type="protein sequence ID" value="QEM99417.1"/>
    <property type="molecule type" value="Genomic_DNA"/>
</dbReference>
<dbReference type="GO" id="GO:0008616">
    <property type="term" value="P:tRNA queuosine(34) biosynthetic process"/>
    <property type="evidence" value="ECO:0007669"/>
    <property type="project" value="UniProtKB-UniRule"/>
</dbReference>
<keyword evidence="4 9" id="KW-0671">Queuosine biosynthesis</keyword>
<dbReference type="EC" id="4.3.99.3" evidence="9"/>
<dbReference type="SFLD" id="SFLDF00376">
    <property type="entry name" value="7-carboxy-7-deazaguanine_synth"/>
    <property type="match status" value="1"/>
</dbReference>
<evidence type="ECO:0000259" key="10">
    <source>
        <dbReference type="PROSITE" id="PS51918"/>
    </source>
</evidence>
<reference evidence="11 14" key="2">
    <citation type="submission" date="2024-06" db="EMBL/GenBank/DDBJ databases">
        <title>Genomic Encyclopedia of Type Strains, Phase IV (KMG-IV): sequencing the most valuable type-strain genomes for metagenomic binning, comparative biology and taxonomic classification.</title>
        <authorList>
            <person name="Goeker M."/>
        </authorList>
    </citation>
    <scope>NUCLEOTIDE SEQUENCE [LARGE SCALE GENOMIC DNA]</scope>
    <source>
        <strain evidence="11 14">D-501</strain>
    </source>
</reference>
<keyword evidence="5 9" id="KW-0460">Magnesium</keyword>
<name>A0A5C1PVI7_9BURK</name>
<feature type="binding site" evidence="9">
    <location>
        <begin position="137"/>
        <end position="139"/>
    </location>
    <ligand>
        <name>S-adenosyl-L-methionine</name>
        <dbReference type="ChEBI" id="CHEBI:59789"/>
    </ligand>
</feature>
<evidence type="ECO:0000313" key="14">
    <source>
        <dbReference type="Proteomes" id="UP001549111"/>
    </source>
</evidence>
<evidence type="ECO:0000256" key="8">
    <source>
        <dbReference type="ARBA" id="ARBA00023239"/>
    </source>
</evidence>
<feature type="binding site" evidence="9">
    <location>
        <begin position="177"/>
        <end position="180"/>
    </location>
    <ligand>
        <name>S-adenosyl-L-methionine</name>
        <dbReference type="ChEBI" id="CHEBI:59789"/>
    </ligand>
</feature>
<keyword evidence="1 9" id="KW-0004">4Fe-4S</keyword>
<dbReference type="CDD" id="cd01335">
    <property type="entry name" value="Radical_SAM"/>
    <property type="match status" value="1"/>
</dbReference>
<dbReference type="InterPro" id="IPR007197">
    <property type="entry name" value="rSAM"/>
</dbReference>
<dbReference type="Gene3D" id="3.20.20.70">
    <property type="entry name" value="Aldolase class I"/>
    <property type="match status" value="1"/>
</dbReference>
<keyword evidence="7 9" id="KW-0411">Iron-sulfur</keyword>
<evidence type="ECO:0000256" key="4">
    <source>
        <dbReference type="ARBA" id="ARBA00022785"/>
    </source>
</evidence>
<gene>
    <name evidence="9 12" type="primary">queE</name>
    <name evidence="11" type="ORF">ABIC99_002582</name>
    <name evidence="12" type="ORF">EWH46_00620</name>
</gene>
<dbReference type="Proteomes" id="UP000323522">
    <property type="component" value="Chromosome"/>
</dbReference>
<feature type="binding site" evidence="9">
    <location>
        <begin position="12"/>
        <end position="14"/>
    </location>
    <ligand>
        <name>substrate</name>
    </ligand>
</feature>
<proteinExistence type="inferred from homology"/>
<protein>
    <recommendedName>
        <fullName evidence="9">7-carboxy-7-deazaguanine synthase</fullName>
        <shortName evidence="9">CDG synthase</shortName>
        <ecNumber evidence="9">4.3.99.3</ecNumber>
    </recommendedName>
    <alternativeName>
        <fullName evidence="9">Queuosine biosynthesis protein QueE</fullName>
    </alternativeName>
</protein>
<dbReference type="PROSITE" id="PS51918">
    <property type="entry name" value="RADICAL_SAM"/>
    <property type="match status" value="1"/>
</dbReference>
<evidence type="ECO:0000256" key="6">
    <source>
        <dbReference type="ARBA" id="ARBA00023004"/>
    </source>
</evidence>
<dbReference type="PANTHER" id="PTHR42836">
    <property type="entry name" value="7-CARBOXY-7-DEAZAGUANINE SYNTHASE"/>
    <property type="match status" value="1"/>
</dbReference>
<dbReference type="InterPro" id="IPR024924">
    <property type="entry name" value="7-CO-7-deazaguanine_synth-like"/>
</dbReference>
<evidence type="ECO:0000313" key="13">
    <source>
        <dbReference type="Proteomes" id="UP000323522"/>
    </source>
</evidence>
<sequence>MSYAVKEIFYTLQGEGAQAGRAAVFCRFAGCNLWSGRESDRAAAVCTFCDTDFVGTDGQNGGKFAGADALADAVAARWPGGVAGAAGRPYVVCTGGEPLLQLDDALVEAFHARGFEVAVETNGTQPAPAGLDWICVSPKADAPLLLTAGDELKLVYPQPLALPERFAGLAFDHFFLQPMDGPERLAHTRAATDYCMAHPQWRLGVQMHKIVGIE</sequence>
<dbReference type="GO" id="GO:0016840">
    <property type="term" value="F:carbon-nitrogen lyase activity"/>
    <property type="evidence" value="ECO:0007669"/>
    <property type="project" value="UniProtKB-UniRule"/>
</dbReference>
<evidence type="ECO:0000256" key="5">
    <source>
        <dbReference type="ARBA" id="ARBA00022842"/>
    </source>
</evidence>
<evidence type="ECO:0000256" key="1">
    <source>
        <dbReference type="ARBA" id="ARBA00022485"/>
    </source>
</evidence>
<dbReference type="Proteomes" id="UP001549111">
    <property type="component" value="Unassembled WGS sequence"/>
</dbReference>
<evidence type="ECO:0000256" key="9">
    <source>
        <dbReference type="HAMAP-Rule" id="MF_00917"/>
    </source>
</evidence>
<dbReference type="OrthoDB" id="9792276at2"/>
<dbReference type="PANTHER" id="PTHR42836:SF1">
    <property type="entry name" value="7-CARBOXY-7-DEAZAGUANINE SYNTHASE"/>
    <property type="match status" value="1"/>
</dbReference>
<comment type="function">
    <text evidence="9">Catalyzes the complex heterocyclic radical-mediated conversion of 6-carboxy-5,6,7,8-tetrahydropterin (CPH4) to 7-carboxy-7-deazaguanine (CDG), a step common to the biosynthetic pathways of all 7-deazapurine-containing compounds.</text>
</comment>
<keyword evidence="6 9" id="KW-0408">Iron</keyword>
<dbReference type="InterPro" id="IPR013785">
    <property type="entry name" value="Aldolase_TIM"/>
</dbReference>
<comment type="pathway">
    <text evidence="9">Purine metabolism; 7-cyano-7-deazaguanine biosynthesis.</text>
</comment>
<comment type="similarity">
    <text evidence="9">Belongs to the radical SAM superfamily. 7-carboxy-7-deazaguanine synthase family.</text>
</comment>
<dbReference type="NCBIfam" id="TIGR04508">
    <property type="entry name" value="queE_Cx14CxxC"/>
    <property type="match status" value="1"/>
</dbReference>